<feature type="domain" description="NYN" evidence="1">
    <location>
        <begin position="39"/>
        <end position="172"/>
    </location>
</feature>
<keyword evidence="3" id="KW-1185">Reference proteome</keyword>
<evidence type="ECO:0000259" key="1">
    <source>
        <dbReference type="Pfam" id="PF01936"/>
    </source>
</evidence>
<evidence type="ECO:0000313" key="3">
    <source>
        <dbReference type="Proteomes" id="UP000266723"/>
    </source>
</evidence>
<dbReference type="Gene3D" id="1.25.40.10">
    <property type="entry name" value="Tetratricopeptide repeat domain"/>
    <property type="match status" value="1"/>
</dbReference>
<dbReference type="CDD" id="cd10910">
    <property type="entry name" value="PIN_limkain_b1_N_like"/>
    <property type="match status" value="1"/>
</dbReference>
<name>A0ABQ7B828_BRACR</name>
<protein>
    <recommendedName>
        <fullName evidence="1">NYN domain-containing protein</fullName>
    </recommendedName>
</protein>
<dbReference type="InterPro" id="IPR046960">
    <property type="entry name" value="PPR_At4g14850-like_plant"/>
</dbReference>
<dbReference type="Pfam" id="PF01936">
    <property type="entry name" value="NYN"/>
    <property type="match status" value="1"/>
</dbReference>
<dbReference type="InterPro" id="IPR011990">
    <property type="entry name" value="TPR-like_helical_dom_sf"/>
</dbReference>
<reference evidence="2 3" key="1">
    <citation type="journal article" date="2020" name="BMC Genomics">
        <title>Intraspecific diversification of the crop wild relative Brassica cretica Lam. using demographic model selection.</title>
        <authorList>
            <person name="Kioukis A."/>
            <person name="Michalopoulou V.A."/>
            <person name="Briers L."/>
            <person name="Pirintsos S."/>
            <person name="Studholme D.J."/>
            <person name="Pavlidis P."/>
            <person name="Sarris P.F."/>
        </authorList>
    </citation>
    <scope>NUCLEOTIDE SEQUENCE [LARGE SCALE GENOMIC DNA]</scope>
    <source>
        <strain evidence="3">cv. PFS-1207/04</strain>
    </source>
</reference>
<dbReference type="PANTHER" id="PTHR47926">
    <property type="entry name" value="PENTATRICOPEPTIDE REPEAT-CONTAINING PROTEIN"/>
    <property type="match status" value="1"/>
</dbReference>
<gene>
    <name evidence="2" type="ORF">DY000_02042842</name>
</gene>
<dbReference type="PANTHER" id="PTHR47926:SF492">
    <property type="entry name" value="DYW DOMAIN-CONTAINING PROTEIN"/>
    <property type="match status" value="1"/>
</dbReference>
<evidence type="ECO:0000313" key="2">
    <source>
        <dbReference type="EMBL" id="KAF3528512.1"/>
    </source>
</evidence>
<accession>A0ABQ7B828</accession>
<dbReference type="Proteomes" id="UP000266723">
    <property type="component" value="Unassembled WGS sequence"/>
</dbReference>
<dbReference type="InterPro" id="IPR021139">
    <property type="entry name" value="NYN"/>
</dbReference>
<comment type="caution">
    <text evidence="2">The sequence shown here is derived from an EMBL/GenBank/DDBJ whole genome shotgun (WGS) entry which is preliminary data.</text>
</comment>
<proteinExistence type="predicted"/>
<organism evidence="2 3">
    <name type="scientific">Brassica cretica</name>
    <name type="common">Mustard</name>
    <dbReference type="NCBI Taxonomy" id="69181"/>
    <lineage>
        <taxon>Eukaryota</taxon>
        <taxon>Viridiplantae</taxon>
        <taxon>Streptophyta</taxon>
        <taxon>Embryophyta</taxon>
        <taxon>Tracheophyta</taxon>
        <taxon>Spermatophyta</taxon>
        <taxon>Magnoliopsida</taxon>
        <taxon>eudicotyledons</taxon>
        <taxon>Gunneridae</taxon>
        <taxon>Pentapetalae</taxon>
        <taxon>rosids</taxon>
        <taxon>malvids</taxon>
        <taxon>Brassicales</taxon>
        <taxon>Brassicaceae</taxon>
        <taxon>Brassiceae</taxon>
        <taxon>Brassica</taxon>
    </lineage>
</organism>
<sequence length="383" mass="43526">MELMRNSFYMWRRGLFHFTKKLWTLDENGGPQGGYKWARIVIFWDIENCKVPSDCKAAHVREKILRSLWDLGYRGPAEIIAVAANESRMSSFVSSKLKQSGIRLDTLNTTVKQVSDESINRRIGRWMAVTPGHVTLLLITGDKDFALTLRKVERAGYNTILAYDHGNKSQLLEYVGHYQFTWRGLLQHTFPFLLNGLKDDESLACGKKLHCHVLKFGLGCNIYVLNGLVQMHSLCGLMDMARGVFDRGRKEDVFSWNLMISGDKDLCKRVHGYVSDCTREPTLKLMNALVNAYDAACGEMDIAVRIFNNMKTRDVVSWTCIVKGFLDIGNLELARTYFDDVPVRDGISWAIMIDGYLLNYCSRLVNTLTGALDHVCEAYMGDS</sequence>
<dbReference type="EMBL" id="QGKV02001507">
    <property type="protein sequence ID" value="KAF3528512.1"/>
    <property type="molecule type" value="Genomic_DNA"/>
</dbReference>